<protein>
    <submittedName>
        <fullName evidence="5">DUF1735 domain-containing protein</fullName>
    </submittedName>
</protein>
<accession>A0AAI9WJZ6</accession>
<feature type="domain" description="LamG-like jellyroll fold" evidence="4">
    <location>
        <begin position="187"/>
        <end position="320"/>
    </location>
</feature>
<dbReference type="InterPro" id="IPR013320">
    <property type="entry name" value="ConA-like_dom_sf"/>
</dbReference>
<dbReference type="PROSITE" id="PS51257">
    <property type="entry name" value="PROKAR_LIPOPROTEIN"/>
    <property type="match status" value="1"/>
</dbReference>
<proteinExistence type="predicted"/>
<dbReference type="SMART" id="SM00560">
    <property type="entry name" value="LamGL"/>
    <property type="match status" value="1"/>
</dbReference>
<dbReference type="GO" id="GO:0005975">
    <property type="term" value="P:carbohydrate metabolic process"/>
    <property type="evidence" value="ECO:0007669"/>
    <property type="project" value="UniProtKB-ARBA"/>
</dbReference>
<sequence>MIRLKYIIAGISLLLLASCKEADEFRDVVYMTGTESTVISRLTIDGPATMGVSATCSSKIEGTDVKVSFTVEPGLVESYNVKNGTKYTVLPEGSYRLSESQSVIKAGSNVSEPIMFNIDSTEKLQEGVVYMLPISLTSVEGKKMLDSGRTLYLIVNQTIITSACSLSGSVSFNVPKFKENPSLKSLQEFSMECRIKMNGFATRDPFISSIMGIESDENFLLRFGDVTIKNNQLQLTAKDQLTTPMTFDTGKWYHVAAVYDGVSLNIYVNGVLEVTKAADKRKAVNLYDGGDFNIGYSYNGRYLNGAISEARVWTRALTQAEIEGNICYVAPDSEGLLAYWRFNEGTGSTSADMTGHGYNAERKTGTPTWIEGVRCPE</sequence>
<evidence type="ECO:0000256" key="3">
    <source>
        <dbReference type="SAM" id="SignalP"/>
    </source>
</evidence>
<keyword evidence="1 3" id="KW-0732">Signal</keyword>
<keyword evidence="2" id="KW-1015">Disulfide bond</keyword>
<evidence type="ECO:0000256" key="1">
    <source>
        <dbReference type="ARBA" id="ARBA00022729"/>
    </source>
</evidence>
<dbReference type="Pfam" id="PF13385">
    <property type="entry name" value="Laminin_G_3"/>
    <property type="match status" value="1"/>
</dbReference>
<dbReference type="InterPro" id="IPR013728">
    <property type="entry name" value="BT_3987-like_N"/>
</dbReference>
<evidence type="ECO:0000259" key="4">
    <source>
        <dbReference type="SMART" id="SM00560"/>
    </source>
</evidence>
<feature type="chain" id="PRO_5042496876" evidence="3">
    <location>
        <begin position="23"/>
        <end position="377"/>
    </location>
</feature>
<comment type="caution">
    <text evidence="5">The sequence shown here is derived from an EMBL/GenBank/DDBJ whole genome shotgun (WGS) entry which is preliminary data.</text>
</comment>
<dbReference type="InterPro" id="IPR006558">
    <property type="entry name" value="LamG-like"/>
</dbReference>
<dbReference type="AlphaFoldDB" id="A0AAI9WJZ6"/>
<dbReference type="Gene3D" id="2.60.120.200">
    <property type="match status" value="1"/>
</dbReference>
<evidence type="ECO:0000256" key="2">
    <source>
        <dbReference type="ARBA" id="ARBA00023157"/>
    </source>
</evidence>
<dbReference type="RefSeq" id="WP_141409050.1">
    <property type="nucleotide sequence ID" value="NZ_CP041230.1"/>
</dbReference>
<dbReference type="EMBL" id="VYQC01000001">
    <property type="protein sequence ID" value="KAA9050653.1"/>
    <property type="molecule type" value="Genomic_DNA"/>
</dbReference>
<organism evidence="5 6">
    <name type="scientific">Bacteroides xylanisolvens</name>
    <dbReference type="NCBI Taxonomy" id="371601"/>
    <lineage>
        <taxon>Bacteria</taxon>
        <taxon>Pseudomonadati</taxon>
        <taxon>Bacteroidota</taxon>
        <taxon>Bacteroidia</taxon>
        <taxon>Bacteroidales</taxon>
        <taxon>Bacteroidaceae</taxon>
        <taxon>Bacteroides</taxon>
    </lineage>
</organism>
<evidence type="ECO:0000313" key="6">
    <source>
        <dbReference type="Proteomes" id="UP000327007"/>
    </source>
</evidence>
<dbReference type="Gene3D" id="2.60.40.1740">
    <property type="entry name" value="hypothetical protein (bacova_03559)"/>
    <property type="match status" value="1"/>
</dbReference>
<reference evidence="6" key="1">
    <citation type="journal article" date="2018" name="J. Anim. Genet.">
        <title>Acquired interbacterial defense systems protect against interspecies antagonism in the human gut microbiome.</title>
        <authorList>
            <person name="Ross B.D."/>
            <person name="Verster A.J."/>
            <person name="Radey M.C."/>
            <person name="Schmidtke D.T."/>
            <person name="Pope C.E."/>
            <person name="Hoffman L.R."/>
            <person name="Hajjar A."/>
            <person name="Peterson S.B."/>
            <person name="Borenstein E."/>
            <person name="Mougous J."/>
        </authorList>
    </citation>
    <scope>NUCLEOTIDE SEQUENCE [LARGE SCALE GENOMIC DNA]</scope>
    <source>
        <strain evidence="6">H204</strain>
    </source>
</reference>
<dbReference type="GO" id="GO:0004553">
    <property type="term" value="F:hydrolase activity, hydrolyzing O-glycosyl compounds"/>
    <property type="evidence" value="ECO:0007669"/>
    <property type="project" value="UniProtKB-ARBA"/>
</dbReference>
<dbReference type="Pfam" id="PF08522">
    <property type="entry name" value="BT_3987-like_N"/>
    <property type="match status" value="1"/>
</dbReference>
<name>A0AAI9WJZ6_9BACE</name>
<dbReference type="Proteomes" id="UP000327007">
    <property type="component" value="Unassembled WGS sequence"/>
</dbReference>
<feature type="signal peptide" evidence="3">
    <location>
        <begin position="1"/>
        <end position="22"/>
    </location>
</feature>
<dbReference type="SUPFAM" id="SSF49899">
    <property type="entry name" value="Concanavalin A-like lectins/glucanases"/>
    <property type="match status" value="1"/>
</dbReference>
<evidence type="ECO:0000313" key="5">
    <source>
        <dbReference type="EMBL" id="KAA9050653.1"/>
    </source>
</evidence>
<gene>
    <name evidence="5" type="ORF">F6S82_01555</name>
</gene>